<dbReference type="Pfam" id="PF08547">
    <property type="entry name" value="CIA30"/>
    <property type="match status" value="1"/>
</dbReference>
<dbReference type="OMA" id="CSWTVSP"/>
<dbReference type="GO" id="GO:0006120">
    <property type="term" value="P:mitochondrial electron transport, NADH to ubiquinone"/>
    <property type="evidence" value="ECO:0007669"/>
    <property type="project" value="TreeGrafter"/>
</dbReference>
<evidence type="ECO:0000313" key="7">
    <source>
        <dbReference type="RefSeq" id="XP_027204499.1"/>
    </source>
</evidence>
<dbReference type="InterPro" id="IPR008979">
    <property type="entry name" value="Galactose-bd-like_sf"/>
</dbReference>
<dbReference type="SUPFAM" id="SSF49785">
    <property type="entry name" value="Galactose-binding domain-like"/>
    <property type="match status" value="1"/>
</dbReference>
<comment type="similarity">
    <text evidence="2">Belongs to the CIA30 family.</text>
</comment>
<evidence type="ECO:0000256" key="2">
    <source>
        <dbReference type="ARBA" id="ARBA00007884"/>
    </source>
</evidence>
<evidence type="ECO:0000259" key="5">
    <source>
        <dbReference type="Pfam" id="PF08547"/>
    </source>
</evidence>
<proteinExistence type="inferred from homology"/>
<dbReference type="InParanoid" id="A0A6P6YI25"/>
<accession>A0A6P6YI25</accession>
<keyword evidence="4" id="KW-0143">Chaperone</keyword>
<dbReference type="FunCoup" id="A0A6P6YI25">
    <property type="interactions" value="162"/>
</dbReference>
<dbReference type="OrthoDB" id="42561at2759"/>
<keyword evidence="6" id="KW-1185">Reference proteome</keyword>
<dbReference type="GO" id="GO:0032981">
    <property type="term" value="P:mitochondrial respiratory chain complex I assembly"/>
    <property type="evidence" value="ECO:0007669"/>
    <property type="project" value="TreeGrafter"/>
</dbReference>
<keyword evidence="3" id="KW-0496">Mitochondrion</keyword>
<dbReference type="KEGG" id="dpte:113798203"/>
<gene>
    <name evidence="7" type="primary">LOC113798203</name>
</gene>
<organism evidence="6 7">
    <name type="scientific">Dermatophagoides pteronyssinus</name>
    <name type="common">European house dust mite</name>
    <dbReference type="NCBI Taxonomy" id="6956"/>
    <lineage>
        <taxon>Eukaryota</taxon>
        <taxon>Metazoa</taxon>
        <taxon>Ecdysozoa</taxon>
        <taxon>Arthropoda</taxon>
        <taxon>Chelicerata</taxon>
        <taxon>Arachnida</taxon>
        <taxon>Acari</taxon>
        <taxon>Acariformes</taxon>
        <taxon>Sarcoptiformes</taxon>
        <taxon>Astigmata</taxon>
        <taxon>Psoroptidia</taxon>
        <taxon>Analgoidea</taxon>
        <taxon>Pyroglyphidae</taxon>
        <taxon>Dermatophagoidinae</taxon>
        <taxon>Dermatophagoides</taxon>
    </lineage>
</organism>
<reference evidence="7" key="1">
    <citation type="submission" date="2025-08" db="UniProtKB">
        <authorList>
            <consortium name="RefSeq"/>
        </authorList>
    </citation>
    <scope>IDENTIFICATION</scope>
    <source>
        <strain evidence="7">Airmid</strain>
    </source>
</reference>
<dbReference type="InterPro" id="IPR013857">
    <property type="entry name" value="NADH-UbQ_OxRdtase-assoc_prot30"/>
</dbReference>
<name>A0A6P6YI25_DERPT</name>
<protein>
    <submittedName>
        <fullName evidence="7">Probable complex I intermediate-associated protein 30, mitochondrial</fullName>
    </submittedName>
</protein>
<feature type="domain" description="NADH:ubiquinone oxidoreductase intermediate-associated protein 30" evidence="5">
    <location>
        <begin position="126"/>
        <end position="300"/>
    </location>
</feature>
<dbReference type="PANTHER" id="PTHR13194">
    <property type="entry name" value="COMPLEX I INTERMEDIATE-ASSOCIATED PROTEIN 30"/>
    <property type="match status" value="1"/>
</dbReference>
<evidence type="ECO:0000256" key="4">
    <source>
        <dbReference type="ARBA" id="ARBA00023186"/>
    </source>
</evidence>
<sequence length="330" mass="38726">MRQSSYLRLFRSIIDPNVSIGTKYTSTAMIMIQSKRSLYEQTKSGSVDFENKKRSQMRETERLKESTKMFKKDLKWAWETFKDATFRAFRSDVGTVSFDDGQLIKIWDFNQRNNGKLSSYSLEYKMDQLNDMNNWIVTCDADYNVGFSKCSWTVSPSGHALFSGYLDTTAPKDGKTVRTGYAFLSSQKSRHPFNLPTDGMSIFEQFTHVILRVRGDGRMYQISFDTSDNFDITWFDRYNFMMYTFGGPYWQYVKIPLSRFYFHYQGYIQDQQEVFNPQTIKSMGILVHSPAYSGPFRLEIDYIGFVNDCQHNDTIEYEGYYHESSQLRST</sequence>
<dbReference type="Proteomes" id="UP000515146">
    <property type="component" value="Unplaced"/>
</dbReference>
<dbReference type="GO" id="GO:0005739">
    <property type="term" value="C:mitochondrion"/>
    <property type="evidence" value="ECO:0007669"/>
    <property type="project" value="UniProtKB-SubCell"/>
</dbReference>
<dbReference type="CTD" id="100034914"/>
<comment type="subcellular location">
    <subcellularLocation>
        <location evidence="1">Mitochondrion</location>
    </subcellularLocation>
</comment>
<dbReference type="GO" id="GO:0051082">
    <property type="term" value="F:unfolded protein binding"/>
    <property type="evidence" value="ECO:0007669"/>
    <property type="project" value="TreeGrafter"/>
</dbReference>
<dbReference type="RefSeq" id="XP_027204499.1">
    <property type="nucleotide sequence ID" value="XM_027348698.1"/>
</dbReference>
<dbReference type="AlphaFoldDB" id="A0A6P6YI25"/>
<dbReference type="PANTHER" id="PTHR13194:SF18">
    <property type="entry name" value="COMPLEX I INTERMEDIATE-ASSOCIATED PROTEIN 30, MITOCHONDRIAL"/>
    <property type="match status" value="1"/>
</dbReference>
<evidence type="ECO:0000256" key="3">
    <source>
        <dbReference type="ARBA" id="ARBA00023128"/>
    </source>
</evidence>
<dbReference type="InterPro" id="IPR039131">
    <property type="entry name" value="NDUFAF1"/>
</dbReference>
<evidence type="ECO:0000313" key="6">
    <source>
        <dbReference type="Proteomes" id="UP000515146"/>
    </source>
</evidence>
<evidence type="ECO:0000256" key="1">
    <source>
        <dbReference type="ARBA" id="ARBA00004173"/>
    </source>
</evidence>